<comment type="caution">
    <text evidence="2">The sequence shown here is derived from an EMBL/GenBank/DDBJ whole genome shotgun (WGS) entry which is preliminary data.</text>
</comment>
<evidence type="ECO:0000256" key="1">
    <source>
        <dbReference type="SAM" id="MobiDB-lite"/>
    </source>
</evidence>
<gene>
    <name evidence="2" type="ORF">Tci_029204</name>
</gene>
<protein>
    <submittedName>
        <fullName evidence="2">Reverse transcriptase domain-containing protein</fullName>
    </submittedName>
</protein>
<sequence length="545" mass="61723">MEINTKDEPWFEDFANYLVANIIPKGITYQQKNKSFSDLKHYFWEEPYLFKVCSEGMIRRYVSESKTQTILDQCHHGPTDGYYGPNVTAKKVKDNKEKDKIRAKTEQNQEQTRSVKKSRIKPDKVKAQNRIPFLFFFKTHSQLRFIFSYSASLGHDPGCSSCGALYTTDYCYSDGNLKDKIICDLDKTPDLSQQPPQNCPKCGNPVDGHYCQGCALLRKKFKEDLFTSCIENRILQDSSEPSNDNTNVANALREPFVVNQVPGKNSSQSPPQINHHCCYGCGDSLEDIFCHQCTCELCGNGAHYGYNCPQKVLIVLNPKAFNNQTIKELPLTVPSFNLTCYSDDGNSFTYDSTSNLVHDSPNVFDPPSQLPLYSCEFCGNDAQQTAKTRYWKILACYDDDNEDYTIAITHKEPDNSLSKGDEHFDTIPTTKSDEFIKSSVEDLVPNPSESEGENEYIPKKIYSNPLFDEEIISMKIDPHHFNAESDLVESLYNHDSPIISSSSKIDSLFDELAGELTLLKSILTGINETDCDPVRNKKITTCKLL</sequence>
<dbReference type="AlphaFoldDB" id="A0A6L2L6H1"/>
<accession>A0A6L2L6H1</accession>
<name>A0A6L2L6H1_TANCI</name>
<dbReference type="GO" id="GO:0003964">
    <property type="term" value="F:RNA-directed DNA polymerase activity"/>
    <property type="evidence" value="ECO:0007669"/>
    <property type="project" value="UniProtKB-KW"/>
</dbReference>
<feature type="region of interest" description="Disordered" evidence="1">
    <location>
        <begin position="92"/>
        <end position="121"/>
    </location>
</feature>
<keyword evidence="2" id="KW-0548">Nucleotidyltransferase</keyword>
<keyword evidence="2" id="KW-0808">Transferase</keyword>
<organism evidence="2">
    <name type="scientific">Tanacetum cinerariifolium</name>
    <name type="common">Dalmatian daisy</name>
    <name type="synonym">Chrysanthemum cinerariifolium</name>
    <dbReference type="NCBI Taxonomy" id="118510"/>
    <lineage>
        <taxon>Eukaryota</taxon>
        <taxon>Viridiplantae</taxon>
        <taxon>Streptophyta</taxon>
        <taxon>Embryophyta</taxon>
        <taxon>Tracheophyta</taxon>
        <taxon>Spermatophyta</taxon>
        <taxon>Magnoliopsida</taxon>
        <taxon>eudicotyledons</taxon>
        <taxon>Gunneridae</taxon>
        <taxon>Pentapetalae</taxon>
        <taxon>asterids</taxon>
        <taxon>campanulids</taxon>
        <taxon>Asterales</taxon>
        <taxon>Asteraceae</taxon>
        <taxon>Asteroideae</taxon>
        <taxon>Anthemideae</taxon>
        <taxon>Anthemidinae</taxon>
        <taxon>Tanacetum</taxon>
    </lineage>
</organism>
<proteinExistence type="predicted"/>
<evidence type="ECO:0000313" key="2">
    <source>
        <dbReference type="EMBL" id="GEU57226.1"/>
    </source>
</evidence>
<keyword evidence="2" id="KW-0695">RNA-directed DNA polymerase</keyword>
<reference evidence="2" key="1">
    <citation type="journal article" date="2019" name="Sci. Rep.">
        <title>Draft genome of Tanacetum cinerariifolium, the natural source of mosquito coil.</title>
        <authorList>
            <person name="Yamashiro T."/>
            <person name="Shiraishi A."/>
            <person name="Satake H."/>
            <person name="Nakayama K."/>
        </authorList>
    </citation>
    <scope>NUCLEOTIDE SEQUENCE</scope>
</reference>
<dbReference type="EMBL" id="BKCJ010003794">
    <property type="protein sequence ID" value="GEU57226.1"/>
    <property type="molecule type" value="Genomic_DNA"/>
</dbReference>
<feature type="compositionally biased region" description="Basic and acidic residues" evidence="1">
    <location>
        <begin position="92"/>
        <end position="107"/>
    </location>
</feature>